<name>A0A8I1ATH0_BURCE</name>
<proteinExistence type="predicted"/>
<sequence>MKAREQIKYWIRAVLGAMLVHVTVASAQMMEFPLGAPEGFSADAINPLGNDRYCISGHVYDDTVPSRSAMVVLFDAGSRRVEWRTAIPFGSGHVSNSAVACGSDGHSIFVVTEEHTQGSESLNQTSVVVNRLSVAGKLEKRQPIHAGFDEWFYMLDVGPASVNVAGGTSATLQRGGPFGTFVAHLDADLEQPTLTQLSSGAFWTDASARLDGRRLLVAGKFLPNAGAGHNGYAVSQIDLDSKRYVRSAYPLPGNVTSASAFVSSDGLVHDVGVTPAGVLTVVMVDPSGKTTSMFSTANGTLCSIDAVARGNRTVSVIGDACKGNRTVLLSVDPASHAVSTVHTFGSEMDAIGFDGSNWVGVAKTKGHGAVFQRGAR</sequence>
<evidence type="ECO:0000313" key="1">
    <source>
        <dbReference type="EMBL" id="MBH9700696.1"/>
    </source>
</evidence>
<dbReference type="EMBL" id="JAEDXG010000035">
    <property type="protein sequence ID" value="MBH9700696.1"/>
    <property type="molecule type" value="Genomic_DNA"/>
</dbReference>
<dbReference type="Proteomes" id="UP000645612">
    <property type="component" value="Unassembled WGS sequence"/>
</dbReference>
<organism evidence="1 2">
    <name type="scientific">Burkholderia cepacia</name>
    <name type="common">Pseudomonas cepacia</name>
    <dbReference type="NCBI Taxonomy" id="292"/>
    <lineage>
        <taxon>Bacteria</taxon>
        <taxon>Pseudomonadati</taxon>
        <taxon>Pseudomonadota</taxon>
        <taxon>Betaproteobacteria</taxon>
        <taxon>Burkholderiales</taxon>
        <taxon>Burkholderiaceae</taxon>
        <taxon>Burkholderia</taxon>
        <taxon>Burkholderia cepacia complex</taxon>
    </lineage>
</organism>
<gene>
    <name evidence="1" type="ORF">JAO13_30090</name>
</gene>
<accession>A0A8I1ATH0</accession>
<dbReference type="RefSeq" id="WP_060156881.1">
    <property type="nucleotide sequence ID" value="NZ_CADDZZ010000003.1"/>
</dbReference>
<protein>
    <submittedName>
        <fullName evidence="1">Uncharacterized protein</fullName>
    </submittedName>
</protein>
<reference evidence="1" key="1">
    <citation type="submission" date="2020-12" db="EMBL/GenBank/DDBJ databases">
        <title>Burkholderia cepacia complex in Mexico.</title>
        <authorList>
            <person name="Estrada P."/>
        </authorList>
    </citation>
    <scope>NUCLEOTIDE SEQUENCE</scope>
    <source>
        <strain evidence="1">871</strain>
    </source>
</reference>
<comment type="caution">
    <text evidence="1">The sequence shown here is derived from an EMBL/GenBank/DDBJ whole genome shotgun (WGS) entry which is preliminary data.</text>
</comment>
<dbReference type="AlphaFoldDB" id="A0A8I1ATH0"/>
<evidence type="ECO:0000313" key="2">
    <source>
        <dbReference type="Proteomes" id="UP000645612"/>
    </source>
</evidence>